<evidence type="ECO:0000313" key="8">
    <source>
        <dbReference type="Proteomes" id="UP000035036"/>
    </source>
</evidence>
<dbReference type="HOGENOM" id="CLU_056469_1_1_7"/>
<dbReference type="GO" id="GO:0043190">
    <property type="term" value="C:ATP-binding cassette (ABC) transporter complex"/>
    <property type="evidence" value="ECO:0007669"/>
    <property type="project" value="InterPro"/>
</dbReference>
<evidence type="ECO:0000313" key="7">
    <source>
        <dbReference type="EMBL" id="AJF05700.1"/>
    </source>
</evidence>
<name>A0A0B5FNS9_9BACT</name>
<dbReference type="Proteomes" id="UP000035036">
    <property type="component" value="Chromosome"/>
</dbReference>
<dbReference type="GO" id="GO:0006824">
    <property type="term" value="P:cobalt ion transport"/>
    <property type="evidence" value="ECO:0007669"/>
    <property type="project" value="InterPro"/>
</dbReference>
<dbReference type="OrthoDB" id="4533at2"/>
<keyword evidence="2" id="KW-1003">Cell membrane</keyword>
<sequence>MNITPGATIILPSSVLAAMAAGLMAGWALLAWWVRRGERSNGSRTDRDWSIPQLDNNASNRSFFHLWDVRFKLVSLITFAFFVVAVRSLPAASAAMLLALICVPLARLPFHRTLRRLLAMSGFLVMFIVIMPLTVPTQPEDTLVVFTGMEGISFNLRGAALALTICCKAFAVALLMEPLLATAPLSVTLEGLTRLGVPDKITRMIHLAHRYIFVVLEETRRMATGMKVRGFRKRTNMETLRVTGNFLGMLFVRGFERTYRVYDAMQARGYDGTFQELHRFRSSAGDWLKATFWILLGAVLLGVDRFYLGG</sequence>
<feature type="transmembrane region" description="Helical" evidence="6">
    <location>
        <begin position="15"/>
        <end position="34"/>
    </location>
</feature>
<dbReference type="EMBL" id="CP010311">
    <property type="protein sequence ID" value="AJF05700.1"/>
    <property type="molecule type" value="Genomic_DNA"/>
</dbReference>
<organism evidence="7 8">
    <name type="scientific">Geoalkalibacter subterraneus</name>
    <dbReference type="NCBI Taxonomy" id="483547"/>
    <lineage>
        <taxon>Bacteria</taxon>
        <taxon>Pseudomonadati</taxon>
        <taxon>Thermodesulfobacteriota</taxon>
        <taxon>Desulfuromonadia</taxon>
        <taxon>Desulfuromonadales</taxon>
        <taxon>Geoalkalibacteraceae</taxon>
        <taxon>Geoalkalibacter</taxon>
    </lineage>
</organism>
<dbReference type="PANTHER" id="PTHR34857">
    <property type="entry name" value="SLL0384 PROTEIN"/>
    <property type="match status" value="1"/>
</dbReference>
<feature type="transmembrane region" description="Helical" evidence="6">
    <location>
        <begin position="287"/>
        <end position="308"/>
    </location>
</feature>
<comment type="subcellular location">
    <subcellularLocation>
        <location evidence="1">Cell membrane</location>
        <topology evidence="1">Multi-pass membrane protein</topology>
    </subcellularLocation>
</comment>
<evidence type="ECO:0000256" key="4">
    <source>
        <dbReference type="ARBA" id="ARBA00022989"/>
    </source>
</evidence>
<accession>A0A0B5FNS9</accession>
<dbReference type="RefSeq" id="WP_040199083.1">
    <property type="nucleotide sequence ID" value="NZ_CP010311.1"/>
</dbReference>
<gene>
    <name evidence="7" type="ORF">GSUB_02725</name>
</gene>
<dbReference type="KEGG" id="gsb:GSUB_02725"/>
<evidence type="ECO:0000256" key="5">
    <source>
        <dbReference type="ARBA" id="ARBA00023136"/>
    </source>
</evidence>
<dbReference type="InterPro" id="IPR003339">
    <property type="entry name" value="ABC/ECF_trnsptr_transmembrane"/>
</dbReference>
<feature type="transmembrane region" description="Helical" evidence="6">
    <location>
        <begin position="155"/>
        <end position="176"/>
    </location>
</feature>
<proteinExistence type="predicted"/>
<keyword evidence="5 6" id="KW-0472">Membrane</keyword>
<evidence type="ECO:0008006" key="9">
    <source>
        <dbReference type="Google" id="ProtNLM"/>
    </source>
</evidence>
<evidence type="ECO:0000256" key="3">
    <source>
        <dbReference type="ARBA" id="ARBA00022692"/>
    </source>
</evidence>
<evidence type="ECO:0000256" key="2">
    <source>
        <dbReference type="ARBA" id="ARBA00022475"/>
    </source>
</evidence>
<evidence type="ECO:0000256" key="6">
    <source>
        <dbReference type="SAM" id="Phobius"/>
    </source>
</evidence>
<dbReference type="PANTHER" id="PTHR34857:SF2">
    <property type="entry name" value="SLL0384 PROTEIN"/>
    <property type="match status" value="1"/>
</dbReference>
<dbReference type="AlphaFoldDB" id="A0A0B5FNS9"/>
<dbReference type="NCBIfam" id="TIGR02454">
    <property type="entry name" value="ECF_T_CbiQ"/>
    <property type="match status" value="1"/>
</dbReference>
<evidence type="ECO:0000256" key="1">
    <source>
        <dbReference type="ARBA" id="ARBA00004651"/>
    </source>
</evidence>
<dbReference type="InterPro" id="IPR012809">
    <property type="entry name" value="ECF_CbiQ"/>
</dbReference>
<feature type="transmembrane region" description="Helical" evidence="6">
    <location>
        <begin position="117"/>
        <end position="135"/>
    </location>
</feature>
<feature type="transmembrane region" description="Helical" evidence="6">
    <location>
        <begin position="69"/>
        <end position="86"/>
    </location>
</feature>
<reference evidence="7 8" key="1">
    <citation type="journal article" date="2015" name="Genome Announc.">
        <title>Genomes of Geoalkalibacter ferrihydriticus Z-0531T and Geoalkalibacter subterraneus Red1T, Two Haloalkaliphilic Metal-Reducing Deltaproteobacteria.</title>
        <authorList>
            <person name="Badalamenti J.P."/>
            <person name="Krajmalnik-Brown R."/>
            <person name="Torres C.I."/>
            <person name="Bond D.R."/>
        </authorList>
    </citation>
    <scope>NUCLEOTIDE SEQUENCE [LARGE SCALE GENOMIC DNA]</scope>
    <source>
        <strain evidence="7 8">Red1</strain>
    </source>
</reference>
<keyword evidence="4 6" id="KW-1133">Transmembrane helix</keyword>
<keyword evidence="8" id="KW-1185">Reference proteome</keyword>
<dbReference type="CDD" id="cd16914">
    <property type="entry name" value="EcfT"/>
    <property type="match status" value="1"/>
</dbReference>
<keyword evidence="3 6" id="KW-0812">Transmembrane</keyword>
<protein>
    <recommendedName>
        <fullName evidence="9">Cobalt ABC transporter permease</fullName>
    </recommendedName>
</protein>
<dbReference type="InterPro" id="IPR051611">
    <property type="entry name" value="ECF_transporter_component"/>
</dbReference>
<feature type="transmembrane region" description="Helical" evidence="6">
    <location>
        <begin position="92"/>
        <end position="110"/>
    </location>
</feature>
<dbReference type="STRING" id="483547.GSUB_02725"/>
<dbReference type="Pfam" id="PF02361">
    <property type="entry name" value="CbiQ"/>
    <property type="match status" value="1"/>
</dbReference>